<evidence type="ECO:0000259" key="2">
    <source>
        <dbReference type="Pfam" id="PF07250"/>
    </source>
</evidence>
<evidence type="ECO:0000313" key="3">
    <source>
        <dbReference type="EMBL" id="PON85228.1"/>
    </source>
</evidence>
<dbReference type="Pfam" id="PF07250">
    <property type="entry name" value="Glyoxal_oxid_N"/>
    <property type="match status" value="1"/>
</dbReference>
<dbReference type="PANTHER" id="PTHR32208:SF54">
    <property type="entry name" value="ALDEHYDE OXIDASE GLOX-LIKE"/>
    <property type="match status" value="1"/>
</dbReference>
<keyword evidence="1" id="KW-0472">Membrane</keyword>
<proteinExistence type="predicted"/>
<name>A0A2P5EI60_TREOI</name>
<keyword evidence="1" id="KW-0812">Transmembrane</keyword>
<dbReference type="STRING" id="63057.A0A2P5EI60"/>
<protein>
    <submittedName>
        <fullName evidence="3">Glyoxal oxidase, N-terminal</fullName>
    </submittedName>
</protein>
<dbReference type="OrthoDB" id="2019572at2759"/>
<dbReference type="Gene3D" id="2.130.10.80">
    <property type="entry name" value="Galactose oxidase/kelch, beta-propeller"/>
    <property type="match status" value="1"/>
</dbReference>
<keyword evidence="4" id="KW-1185">Reference proteome</keyword>
<feature type="domain" description="Glyoxal oxidase N-terminal" evidence="2">
    <location>
        <begin position="64"/>
        <end position="342"/>
    </location>
</feature>
<feature type="transmembrane region" description="Helical" evidence="1">
    <location>
        <begin position="6"/>
        <end position="25"/>
    </location>
</feature>
<dbReference type="SUPFAM" id="SSF50965">
    <property type="entry name" value="Galactose oxidase, central domain"/>
    <property type="match status" value="1"/>
</dbReference>
<dbReference type="InterPro" id="IPR011043">
    <property type="entry name" value="Gal_Oxase/kelch_b-propeller"/>
</dbReference>
<comment type="caution">
    <text evidence="3">The sequence shown here is derived from an EMBL/GenBank/DDBJ whole genome shotgun (WGS) entry which is preliminary data.</text>
</comment>
<gene>
    <name evidence="3" type="ORF">TorRG33x02_188960</name>
</gene>
<dbReference type="InParanoid" id="A0A2P5EI60"/>
<evidence type="ECO:0000313" key="4">
    <source>
        <dbReference type="Proteomes" id="UP000237000"/>
    </source>
</evidence>
<dbReference type="PANTHER" id="PTHR32208">
    <property type="entry name" value="SECRETED PROTEIN-RELATED"/>
    <property type="match status" value="1"/>
</dbReference>
<dbReference type="InterPro" id="IPR037293">
    <property type="entry name" value="Gal_Oxidase_central_sf"/>
</dbReference>
<organism evidence="3 4">
    <name type="scientific">Trema orientale</name>
    <name type="common">Charcoal tree</name>
    <name type="synonym">Celtis orientalis</name>
    <dbReference type="NCBI Taxonomy" id="63057"/>
    <lineage>
        <taxon>Eukaryota</taxon>
        <taxon>Viridiplantae</taxon>
        <taxon>Streptophyta</taxon>
        <taxon>Embryophyta</taxon>
        <taxon>Tracheophyta</taxon>
        <taxon>Spermatophyta</taxon>
        <taxon>Magnoliopsida</taxon>
        <taxon>eudicotyledons</taxon>
        <taxon>Gunneridae</taxon>
        <taxon>Pentapetalae</taxon>
        <taxon>rosids</taxon>
        <taxon>fabids</taxon>
        <taxon>Rosales</taxon>
        <taxon>Cannabaceae</taxon>
        <taxon>Trema</taxon>
    </lineage>
</organism>
<dbReference type="InterPro" id="IPR009880">
    <property type="entry name" value="Glyoxal_oxidase_N"/>
</dbReference>
<dbReference type="Proteomes" id="UP000237000">
    <property type="component" value="Unassembled WGS sequence"/>
</dbReference>
<keyword evidence="1" id="KW-1133">Transmembrane helix</keyword>
<dbReference type="AlphaFoldDB" id="A0A2P5EI60"/>
<accession>A0A2P5EI60</accession>
<dbReference type="EMBL" id="JXTC01000150">
    <property type="protein sequence ID" value="PON85228.1"/>
    <property type="molecule type" value="Genomic_DNA"/>
</dbReference>
<evidence type="ECO:0000256" key="1">
    <source>
        <dbReference type="SAM" id="Phobius"/>
    </source>
</evidence>
<sequence>MEDKTHFHHLVIIKTTIFALFFLLIHSPKHINAVSHSSSSSSSGVDHRQGRWDLLLDNVGVVAMHMALTHHGTVIIFDQTEAGPSRYQLRRRYSSRRRCSRSGDDASDPSCYAHSVEYDVSTNSIRPLRLDTDPWCSSGSFLSNGTLLQTGGNGRGSRRIRYFRPCHNRQCDWRESRGQLSEQRWYASSLALPQRDRVMVVGGRRAFSYEFVPKMSPNDDAFHLPLLSSTNDRNSRGNNLYPFLHVSSDGNLFIFANRDSILFNYRRNRVVKTFPRIPGDGSRNYPSTGSSVILPLDHANRFQRVEVMVCGGAASGAYRAARGRHRYLEGLNTCGRMVITGKDVG</sequence>
<reference evidence="4" key="1">
    <citation type="submission" date="2016-06" db="EMBL/GenBank/DDBJ databases">
        <title>Parallel loss of symbiosis genes in relatives of nitrogen-fixing non-legume Parasponia.</title>
        <authorList>
            <person name="Van Velzen R."/>
            <person name="Holmer R."/>
            <person name="Bu F."/>
            <person name="Rutten L."/>
            <person name="Van Zeijl A."/>
            <person name="Liu W."/>
            <person name="Santuari L."/>
            <person name="Cao Q."/>
            <person name="Sharma T."/>
            <person name="Shen D."/>
            <person name="Roswanjaya Y."/>
            <person name="Wardhani T."/>
            <person name="Kalhor M.S."/>
            <person name="Jansen J."/>
            <person name="Van den Hoogen J."/>
            <person name="Gungor B."/>
            <person name="Hartog M."/>
            <person name="Hontelez J."/>
            <person name="Verver J."/>
            <person name="Yang W.-C."/>
            <person name="Schijlen E."/>
            <person name="Repin R."/>
            <person name="Schilthuizen M."/>
            <person name="Schranz E."/>
            <person name="Heidstra R."/>
            <person name="Miyata K."/>
            <person name="Fedorova E."/>
            <person name="Kohlen W."/>
            <person name="Bisseling T."/>
            <person name="Smit S."/>
            <person name="Geurts R."/>
        </authorList>
    </citation>
    <scope>NUCLEOTIDE SEQUENCE [LARGE SCALE GENOMIC DNA]</scope>
    <source>
        <strain evidence="4">cv. RG33-2</strain>
    </source>
</reference>